<dbReference type="CDD" id="cd19946">
    <property type="entry name" value="GlpA-like_Fer2_BFD-like"/>
    <property type="match status" value="1"/>
</dbReference>
<keyword evidence="1 4" id="KW-0560">Oxidoreductase</keyword>
<dbReference type="PRINTS" id="PR00368">
    <property type="entry name" value="FADPNR"/>
</dbReference>
<evidence type="ECO:0000313" key="5">
    <source>
        <dbReference type="Proteomes" id="UP000001353"/>
    </source>
</evidence>
<dbReference type="eggNOG" id="COG0446">
    <property type="taxonomic scope" value="Bacteria"/>
</dbReference>
<dbReference type="EC" id="1.-.-.-" evidence="4"/>
<dbReference type="AlphaFoldDB" id="F7ZLA4"/>
<dbReference type="Proteomes" id="UP000001353">
    <property type="component" value="Chromosome"/>
</dbReference>
<evidence type="ECO:0000259" key="3">
    <source>
        <dbReference type="Pfam" id="PF07992"/>
    </source>
</evidence>
<dbReference type="KEGG" id="rli:RLO149_c033690"/>
<proteinExistence type="predicted"/>
<dbReference type="InterPro" id="IPR036188">
    <property type="entry name" value="FAD/NAD-bd_sf"/>
</dbReference>
<evidence type="ECO:0000259" key="2">
    <source>
        <dbReference type="Pfam" id="PF04324"/>
    </source>
</evidence>
<organism evidence="4 5">
    <name type="scientific">Roseobacter litoralis (strain ATCC 49566 / DSM 6996 / JCM 21268 / NBRC 15278 / OCh 149)</name>
    <dbReference type="NCBI Taxonomy" id="391595"/>
    <lineage>
        <taxon>Bacteria</taxon>
        <taxon>Pseudomonadati</taxon>
        <taxon>Pseudomonadota</taxon>
        <taxon>Alphaproteobacteria</taxon>
        <taxon>Rhodobacterales</taxon>
        <taxon>Roseobacteraceae</taxon>
        <taxon>Roseobacter</taxon>
    </lineage>
</organism>
<dbReference type="EMBL" id="CP002623">
    <property type="protein sequence ID" value="AEI95310.1"/>
    <property type="molecule type" value="Genomic_DNA"/>
</dbReference>
<feature type="domain" description="FAD/NAD(P)-binding" evidence="3">
    <location>
        <begin position="4"/>
        <end position="316"/>
    </location>
</feature>
<reference evidence="4 5" key="1">
    <citation type="journal article" date="2011" name="BMC Genomics">
        <title>Comparative genome analysis and genome-guided physiological analysis of Roseobacter litoralis.</title>
        <authorList>
            <person name="Kalhoefer D."/>
            <person name="Thole S."/>
            <person name="Voget S."/>
            <person name="Lehmann R."/>
            <person name="Liesegang H."/>
            <person name="Wollher A."/>
            <person name="Daniel R."/>
            <person name="Simon M."/>
            <person name="Brinkhoff T."/>
        </authorList>
    </citation>
    <scope>NUCLEOTIDE SEQUENCE [LARGE SCALE GENOMIC DNA]</scope>
    <source>
        <strain evidence="5">ATCC 49566 / DSM 6996 / JCM 21268 / NBRC 15278 / OCh 149</strain>
    </source>
</reference>
<dbReference type="Pfam" id="PF07992">
    <property type="entry name" value="Pyr_redox_2"/>
    <property type="match status" value="1"/>
</dbReference>
<dbReference type="GO" id="GO:0016491">
    <property type="term" value="F:oxidoreductase activity"/>
    <property type="evidence" value="ECO:0007669"/>
    <property type="project" value="UniProtKB-KW"/>
</dbReference>
<dbReference type="Gene3D" id="3.50.50.60">
    <property type="entry name" value="FAD/NAD(P)-binding domain"/>
    <property type="match status" value="1"/>
</dbReference>
<dbReference type="InterPro" id="IPR017224">
    <property type="entry name" value="Opine_Oxase_asu/HCN_bsu"/>
</dbReference>
<sequence>MSAFDLIIIGAGPAGMSAAATAAQDGLRVLLLDEQPRTGGQIYRNVGENHARRLWLGKEYASGMRFVDALDRPNITTQFGATVWRLEKGPRVVWSQEGVSHVTSAPHVLLAGGAQERPMPFPGWTLPGVMSAGAAQILMKTAGMLPKDALLAGSGPLLYLIAAQMVDAGCPPKALVETQTPRMMLNAVPHLPRALFALPTLAKGLGLIAKIRAAGVRRFVNAAHFEAQTEDNGAIAFSFTHKGQRKTLATQLLLIHQGVIPSTHMSRSAGITHAWNKAQTAFQPVTDIWGNTDVAGLHVAGDGAGIGGAETAAASGEIAALDILHRAGRISADTRTQRAAEARGELFRSRAIRPFLDAAYAPPADCLSPPDETILCRCEEKTAGDIRQSISQGASGQRQIKTSLRIGMGPCQGRMCDATVRAILCASTAKGAAQVPAPRARTPIKPVTLGELAALAPHQKETA</sequence>
<dbReference type="PRINTS" id="PR00469">
    <property type="entry name" value="PNDRDTASEII"/>
</dbReference>
<dbReference type="SUPFAM" id="SSF51905">
    <property type="entry name" value="FAD/NAD(P)-binding domain"/>
    <property type="match status" value="1"/>
</dbReference>
<dbReference type="RefSeq" id="WP_013963212.1">
    <property type="nucleotide sequence ID" value="NC_015730.1"/>
</dbReference>
<dbReference type="PANTHER" id="PTHR42949">
    <property type="entry name" value="ANAEROBIC GLYCEROL-3-PHOSPHATE DEHYDROGENASE SUBUNIT B"/>
    <property type="match status" value="1"/>
</dbReference>
<dbReference type="InterPro" id="IPR041854">
    <property type="entry name" value="BFD-like_2Fe2S-bd_dom_sf"/>
</dbReference>
<name>F7ZLA4_ROSLO</name>
<accession>F7ZLA4</accession>
<dbReference type="InterPro" id="IPR023753">
    <property type="entry name" value="FAD/NAD-binding_dom"/>
</dbReference>
<dbReference type="OrthoDB" id="9801699at2"/>
<dbReference type="InterPro" id="IPR051691">
    <property type="entry name" value="Metab_Enz_Cyan_OpOx_G3PDH"/>
</dbReference>
<keyword evidence="5" id="KW-1185">Reference proteome</keyword>
<feature type="domain" description="BFD-like [2Fe-2S]-binding" evidence="2">
    <location>
        <begin position="374"/>
        <end position="424"/>
    </location>
</feature>
<protein>
    <submittedName>
        <fullName evidence="4">Opine oxidase subunit OoxA</fullName>
        <ecNumber evidence="4">1.-.-.-</ecNumber>
    </submittedName>
</protein>
<dbReference type="HOGENOM" id="CLU_030705_1_2_5"/>
<dbReference type="STRING" id="391595.RLO149_c033690"/>
<dbReference type="PIRSF" id="PIRSF037495">
    <property type="entry name" value="Opine_OX_OoxA/HcnB"/>
    <property type="match status" value="1"/>
</dbReference>
<dbReference type="PANTHER" id="PTHR42949:SF3">
    <property type="entry name" value="ANAEROBIC GLYCEROL-3-PHOSPHATE DEHYDROGENASE SUBUNIT B"/>
    <property type="match status" value="1"/>
</dbReference>
<dbReference type="InterPro" id="IPR007419">
    <property type="entry name" value="BFD-like_2Fe2S-bd_dom"/>
</dbReference>
<dbReference type="Gene3D" id="1.10.10.1100">
    <property type="entry name" value="BFD-like [2Fe-2S]-binding domain"/>
    <property type="match status" value="1"/>
</dbReference>
<dbReference type="Pfam" id="PF04324">
    <property type="entry name" value="Fer2_BFD"/>
    <property type="match status" value="1"/>
</dbReference>
<gene>
    <name evidence="4" type="primary">ooxA</name>
    <name evidence="4" type="ordered locus">RLO149_c033690</name>
</gene>
<evidence type="ECO:0000256" key="1">
    <source>
        <dbReference type="ARBA" id="ARBA00023002"/>
    </source>
</evidence>
<evidence type="ECO:0000313" key="4">
    <source>
        <dbReference type="EMBL" id="AEI95310.1"/>
    </source>
</evidence>